<protein>
    <submittedName>
        <fullName evidence="2">Uncharacterized protein</fullName>
    </submittedName>
</protein>
<evidence type="ECO:0000313" key="3">
    <source>
        <dbReference type="Proteomes" id="UP000253647"/>
    </source>
</evidence>
<accession>A0A368X833</accession>
<organism evidence="2 3">
    <name type="scientific">Marinobacter nauticus</name>
    <name type="common">Marinobacter hydrocarbonoclasticus</name>
    <name type="synonym">Marinobacter aquaeolei</name>
    <dbReference type="NCBI Taxonomy" id="2743"/>
    <lineage>
        <taxon>Bacteria</taxon>
        <taxon>Pseudomonadati</taxon>
        <taxon>Pseudomonadota</taxon>
        <taxon>Gammaproteobacteria</taxon>
        <taxon>Pseudomonadales</taxon>
        <taxon>Marinobacteraceae</taxon>
        <taxon>Marinobacter</taxon>
    </lineage>
</organism>
<dbReference type="EMBL" id="QPJI01000024">
    <property type="protein sequence ID" value="RCW62547.1"/>
    <property type="molecule type" value="Genomic_DNA"/>
</dbReference>
<gene>
    <name evidence="2" type="ORF">DET61_12418</name>
</gene>
<evidence type="ECO:0000313" key="2">
    <source>
        <dbReference type="EMBL" id="RCW62547.1"/>
    </source>
</evidence>
<name>A0A368X833_MARNT</name>
<proteinExistence type="predicted"/>
<keyword evidence="1" id="KW-0472">Membrane</keyword>
<dbReference type="Proteomes" id="UP000253647">
    <property type="component" value="Unassembled WGS sequence"/>
</dbReference>
<evidence type="ECO:0000256" key="1">
    <source>
        <dbReference type="SAM" id="Phobius"/>
    </source>
</evidence>
<reference evidence="2 3" key="1">
    <citation type="submission" date="2018-07" db="EMBL/GenBank/DDBJ databases">
        <title>Freshwater and sediment microbial communities from various areas in North America, analyzing microbe dynamics in response to fracking.</title>
        <authorList>
            <person name="Lamendella R."/>
        </authorList>
    </citation>
    <scope>NUCLEOTIDE SEQUENCE [LARGE SCALE GENOMIC DNA]</scope>
    <source>
        <strain evidence="2 3">105B</strain>
    </source>
</reference>
<comment type="caution">
    <text evidence="2">The sequence shown here is derived from an EMBL/GenBank/DDBJ whole genome shotgun (WGS) entry which is preliminary data.</text>
</comment>
<sequence>MTIEAGVLTAMTIGIVGAAILTGWCLYSRYRENQNTK</sequence>
<feature type="transmembrane region" description="Helical" evidence="1">
    <location>
        <begin position="6"/>
        <end position="27"/>
    </location>
</feature>
<keyword evidence="1" id="KW-1133">Transmembrane helix</keyword>
<keyword evidence="1" id="KW-0812">Transmembrane</keyword>
<dbReference type="AlphaFoldDB" id="A0A368X833"/>